<name>A0A1L9TKJ9_9EURO</name>
<gene>
    <name evidence="1" type="ORF">ASPSYDRAFT_44359</name>
</gene>
<organism evidence="1 2">
    <name type="scientific">Aspergillus sydowii CBS 593.65</name>
    <dbReference type="NCBI Taxonomy" id="1036612"/>
    <lineage>
        <taxon>Eukaryota</taxon>
        <taxon>Fungi</taxon>
        <taxon>Dikarya</taxon>
        <taxon>Ascomycota</taxon>
        <taxon>Pezizomycotina</taxon>
        <taxon>Eurotiomycetes</taxon>
        <taxon>Eurotiomycetidae</taxon>
        <taxon>Eurotiales</taxon>
        <taxon>Aspergillaceae</taxon>
        <taxon>Aspergillus</taxon>
        <taxon>Aspergillus subgen. Nidulantes</taxon>
    </lineage>
</organism>
<sequence length="54" mass="5706">MWCCSVGLDQDLPDIITSGEPAYFILSGNSRFMIMPGDQGLKASGSAGAGQQQR</sequence>
<reference evidence="2" key="1">
    <citation type="journal article" date="2017" name="Genome Biol.">
        <title>Comparative genomics reveals high biological diversity and specific adaptations in the industrially and medically important fungal genus Aspergillus.</title>
        <authorList>
            <person name="de Vries R.P."/>
            <person name="Riley R."/>
            <person name="Wiebenga A."/>
            <person name="Aguilar-Osorio G."/>
            <person name="Amillis S."/>
            <person name="Uchima C.A."/>
            <person name="Anderluh G."/>
            <person name="Asadollahi M."/>
            <person name="Askin M."/>
            <person name="Barry K."/>
            <person name="Battaglia E."/>
            <person name="Bayram O."/>
            <person name="Benocci T."/>
            <person name="Braus-Stromeyer S.A."/>
            <person name="Caldana C."/>
            <person name="Canovas D."/>
            <person name="Cerqueira G.C."/>
            <person name="Chen F."/>
            <person name="Chen W."/>
            <person name="Choi C."/>
            <person name="Clum A."/>
            <person name="Dos Santos R.A."/>
            <person name="Damasio A.R."/>
            <person name="Diallinas G."/>
            <person name="Emri T."/>
            <person name="Fekete E."/>
            <person name="Flipphi M."/>
            <person name="Freyberg S."/>
            <person name="Gallo A."/>
            <person name="Gournas C."/>
            <person name="Habgood R."/>
            <person name="Hainaut M."/>
            <person name="Harispe M.L."/>
            <person name="Henrissat B."/>
            <person name="Hilden K.S."/>
            <person name="Hope R."/>
            <person name="Hossain A."/>
            <person name="Karabika E."/>
            <person name="Karaffa L."/>
            <person name="Karanyi Z."/>
            <person name="Krasevec N."/>
            <person name="Kuo A."/>
            <person name="Kusch H."/>
            <person name="LaButti K."/>
            <person name="Lagendijk E.L."/>
            <person name="Lapidus A."/>
            <person name="Levasseur A."/>
            <person name="Lindquist E."/>
            <person name="Lipzen A."/>
            <person name="Logrieco A.F."/>
            <person name="MacCabe A."/>
            <person name="Maekelae M.R."/>
            <person name="Malavazi I."/>
            <person name="Melin P."/>
            <person name="Meyer V."/>
            <person name="Mielnichuk N."/>
            <person name="Miskei M."/>
            <person name="Molnar A.P."/>
            <person name="Mule G."/>
            <person name="Ngan C.Y."/>
            <person name="Orejas M."/>
            <person name="Orosz E."/>
            <person name="Ouedraogo J.P."/>
            <person name="Overkamp K.M."/>
            <person name="Park H.-S."/>
            <person name="Perrone G."/>
            <person name="Piumi F."/>
            <person name="Punt P.J."/>
            <person name="Ram A.F."/>
            <person name="Ramon A."/>
            <person name="Rauscher S."/>
            <person name="Record E."/>
            <person name="Riano-Pachon D.M."/>
            <person name="Robert V."/>
            <person name="Roehrig J."/>
            <person name="Ruller R."/>
            <person name="Salamov A."/>
            <person name="Salih N.S."/>
            <person name="Samson R.A."/>
            <person name="Sandor E."/>
            <person name="Sanguinetti M."/>
            <person name="Schuetze T."/>
            <person name="Sepcic K."/>
            <person name="Shelest E."/>
            <person name="Sherlock G."/>
            <person name="Sophianopoulou V."/>
            <person name="Squina F.M."/>
            <person name="Sun H."/>
            <person name="Susca A."/>
            <person name="Todd R.B."/>
            <person name="Tsang A."/>
            <person name="Unkles S.E."/>
            <person name="van de Wiele N."/>
            <person name="van Rossen-Uffink D."/>
            <person name="Oliveira J.V."/>
            <person name="Vesth T.C."/>
            <person name="Visser J."/>
            <person name="Yu J.-H."/>
            <person name="Zhou M."/>
            <person name="Andersen M.R."/>
            <person name="Archer D.B."/>
            <person name="Baker S.E."/>
            <person name="Benoit I."/>
            <person name="Brakhage A.A."/>
            <person name="Braus G.H."/>
            <person name="Fischer R."/>
            <person name="Frisvad J.C."/>
            <person name="Goldman G.H."/>
            <person name="Houbraken J."/>
            <person name="Oakley B."/>
            <person name="Pocsi I."/>
            <person name="Scazzocchio C."/>
            <person name="Seiboth B."/>
            <person name="vanKuyk P.A."/>
            <person name="Wortman J."/>
            <person name="Dyer P.S."/>
            <person name="Grigoriev I.V."/>
        </authorList>
    </citation>
    <scope>NUCLEOTIDE SEQUENCE [LARGE SCALE GENOMIC DNA]</scope>
    <source>
        <strain evidence="2">CBS 593.65</strain>
    </source>
</reference>
<evidence type="ECO:0000313" key="1">
    <source>
        <dbReference type="EMBL" id="OJJ59959.1"/>
    </source>
</evidence>
<dbReference type="GeneID" id="63762910"/>
<protein>
    <submittedName>
        <fullName evidence="1">Uncharacterized protein</fullName>
    </submittedName>
</protein>
<dbReference type="VEuPathDB" id="FungiDB:ASPSYDRAFT_44359"/>
<dbReference type="RefSeq" id="XP_040703765.1">
    <property type="nucleotide sequence ID" value="XM_040846837.1"/>
</dbReference>
<proteinExistence type="predicted"/>
<dbReference type="Proteomes" id="UP000184356">
    <property type="component" value="Unassembled WGS sequence"/>
</dbReference>
<evidence type="ECO:0000313" key="2">
    <source>
        <dbReference type="Proteomes" id="UP000184356"/>
    </source>
</evidence>
<accession>A0A1L9TKJ9</accession>
<dbReference type="EMBL" id="KV878585">
    <property type="protein sequence ID" value="OJJ59959.1"/>
    <property type="molecule type" value="Genomic_DNA"/>
</dbReference>
<keyword evidence="2" id="KW-1185">Reference proteome</keyword>
<dbReference type="AlphaFoldDB" id="A0A1L9TKJ9"/>